<protein>
    <submittedName>
        <fullName evidence="2">Uncharacterized protein</fullName>
    </submittedName>
</protein>
<sequence length="239" mass="26008">MNPSLVHGVTGTRSDRQRKGHSARKRRQTARGRTYKRARMHPHADTTLPKPSTPCSRGRSESRGIPAAPAFPDAQILILPIRTAVRGARRSKPSTDDAEDAERGPRHRPTDPCTVRRLPCAKPKGIEETSPVRLKGRQGRAVKEIPTSKGGLEDKLGRGSGDSSGGGSGDFGCLTQENLWYRLRQRTQCGTMWSFKGLAAPASHPPIPNQCTDGASRRWGLTAGKCIRHSQSVPSDLLV</sequence>
<evidence type="ECO:0000256" key="1">
    <source>
        <dbReference type="SAM" id="MobiDB-lite"/>
    </source>
</evidence>
<feature type="compositionally biased region" description="Basic residues" evidence="1">
    <location>
        <begin position="16"/>
        <end position="41"/>
    </location>
</feature>
<feature type="region of interest" description="Disordered" evidence="1">
    <location>
        <begin position="1"/>
        <end position="69"/>
    </location>
</feature>
<feature type="region of interest" description="Disordered" evidence="1">
    <location>
        <begin position="85"/>
        <end position="169"/>
    </location>
</feature>
<dbReference type="EMBL" id="HBJA01080412">
    <property type="protein sequence ID" value="CAE0816968.1"/>
    <property type="molecule type" value="Transcribed_RNA"/>
</dbReference>
<gene>
    <name evidence="2" type="ORF">EGYM00163_LOCUS28129</name>
</gene>
<name>A0A7S4FVZ3_9EUGL</name>
<evidence type="ECO:0000313" key="2">
    <source>
        <dbReference type="EMBL" id="CAE0816968.1"/>
    </source>
</evidence>
<reference evidence="2" key="1">
    <citation type="submission" date="2021-01" db="EMBL/GenBank/DDBJ databases">
        <authorList>
            <person name="Corre E."/>
            <person name="Pelletier E."/>
            <person name="Niang G."/>
            <person name="Scheremetjew M."/>
            <person name="Finn R."/>
            <person name="Kale V."/>
            <person name="Holt S."/>
            <person name="Cochrane G."/>
            <person name="Meng A."/>
            <person name="Brown T."/>
            <person name="Cohen L."/>
        </authorList>
    </citation>
    <scope>NUCLEOTIDE SEQUENCE</scope>
    <source>
        <strain evidence="2">CCMP1594</strain>
    </source>
</reference>
<feature type="compositionally biased region" description="Basic and acidic residues" evidence="1">
    <location>
        <begin position="101"/>
        <end position="110"/>
    </location>
</feature>
<accession>A0A7S4FVZ3</accession>
<proteinExistence type="predicted"/>
<dbReference type="AlphaFoldDB" id="A0A7S4FVZ3"/>
<feature type="compositionally biased region" description="Gly residues" evidence="1">
    <location>
        <begin position="158"/>
        <end position="169"/>
    </location>
</feature>
<organism evidence="2">
    <name type="scientific">Eutreptiella gymnastica</name>
    <dbReference type="NCBI Taxonomy" id="73025"/>
    <lineage>
        <taxon>Eukaryota</taxon>
        <taxon>Discoba</taxon>
        <taxon>Euglenozoa</taxon>
        <taxon>Euglenida</taxon>
        <taxon>Spirocuta</taxon>
        <taxon>Euglenophyceae</taxon>
        <taxon>Eutreptiales</taxon>
        <taxon>Eutreptiaceae</taxon>
        <taxon>Eutreptiella</taxon>
    </lineage>
</organism>